<dbReference type="InterPro" id="IPR004380">
    <property type="entry name" value="Asp_race"/>
</dbReference>
<accession>W9V656</accession>
<reference evidence="3 4" key="1">
    <citation type="submission" date="2012-11" db="EMBL/GenBank/DDBJ databases">
        <title>Genome assembly of Thiorhodococcus sp. AK35.</title>
        <authorList>
            <person name="Nupur N."/>
            <person name="Khatri I."/>
            <person name="Subramanian S."/>
            <person name="Pinnaka A."/>
        </authorList>
    </citation>
    <scope>NUCLEOTIDE SEQUENCE [LARGE SCALE GENOMIC DNA]</scope>
    <source>
        <strain evidence="3 4">AK35</strain>
    </source>
</reference>
<dbReference type="PATRIC" id="fig|1249627.3.peg.2360"/>
<evidence type="ECO:0000313" key="3">
    <source>
        <dbReference type="EMBL" id="EXJ14834.1"/>
    </source>
</evidence>
<dbReference type="Proteomes" id="UP000019460">
    <property type="component" value="Unassembled WGS sequence"/>
</dbReference>
<evidence type="ECO:0000313" key="4">
    <source>
        <dbReference type="Proteomes" id="UP000019460"/>
    </source>
</evidence>
<keyword evidence="4" id="KW-1185">Reference proteome</keyword>
<dbReference type="SUPFAM" id="SSF53681">
    <property type="entry name" value="Aspartate/glutamate racemase"/>
    <property type="match status" value="2"/>
</dbReference>
<dbReference type="EMBL" id="AONC01000035">
    <property type="protein sequence ID" value="EXJ14834.1"/>
    <property type="molecule type" value="Genomic_DNA"/>
</dbReference>
<dbReference type="PANTHER" id="PTHR21198:SF7">
    <property type="entry name" value="ASPARTATE-GLUTAMATE RACEMASE FAMILY"/>
    <property type="match status" value="1"/>
</dbReference>
<comment type="similarity">
    <text evidence="1">Belongs to the aspartate/glutamate racemases family.</text>
</comment>
<dbReference type="Gene3D" id="3.40.50.1860">
    <property type="match status" value="2"/>
</dbReference>
<comment type="caution">
    <text evidence="3">The sequence shown here is derived from an EMBL/GenBank/DDBJ whole genome shotgun (WGS) entry which is preliminary data.</text>
</comment>
<evidence type="ECO:0000256" key="1">
    <source>
        <dbReference type="ARBA" id="ARBA00007847"/>
    </source>
</evidence>
<dbReference type="PANTHER" id="PTHR21198">
    <property type="entry name" value="GLUTAMATE RACEMASE"/>
    <property type="match status" value="1"/>
</dbReference>
<name>W9V656_9GAMM</name>
<dbReference type="AlphaFoldDB" id="W9V656"/>
<protein>
    <submittedName>
        <fullName evidence="3">Aspartate racemase</fullName>
    </submittedName>
</protein>
<dbReference type="Pfam" id="PF01177">
    <property type="entry name" value="Asp_Glu_race"/>
    <property type="match status" value="1"/>
</dbReference>
<dbReference type="RefSeq" id="WP_052348067.1">
    <property type="nucleotide sequence ID" value="NZ_AONC01000035.1"/>
</dbReference>
<proteinExistence type="inferred from homology"/>
<dbReference type="InterPro" id="IPR001920">
    <property type="entry name" value="Asp/Glu_race"/>
</dbReference>
<dbReference type="eggNOG" id="COG1794">
    <property type="taxonomic scope" value="Bacteria"/>
</dbReference>
<dbReference type="STRING" id="1249627.D779_2040"/>
<dbReference type="OrthoDB" id="9803739at2"/>
<keyword evidence="2" id="KW-0413">Isomerase</keyword>
<organism evidence="3 4">
    <name type="scientific">Imhoffiella purpurea</name>
    <dbReference type="NCBI Taxonomy" id="1249627"/>
    <lineage>
        <taxon>Bacteria</taxon>
        <taxon>Pseudomonadati</taxon>
        <taxon>Pseudomonadota</taxon>
        <taxon>Gammaproteobacteria</taxon>
        <taxon>Chromatiales</taxon>
        <taxon>Chromatiaceae</taxon>
        <taxon>Imhoffiella</taxon>
    </lineage>
</organism>
<sequence>MPCLGVLGGMGPAATVDFMSKLVALTPASHDQEHLPVLVASLPQIPDRSAAILGQGKDPLPALLEGLRLLNQAGVGLITIPCATSHHWYDNLSAQSKAPILHIARATAQRIAQGGHAMLLATRGTIASGFFRDELIAQGMTVEIPDPETEQITVDDCIRLVKEGRAPSANQLMERLLERADARGIRTFILGCTELPLAARGIARDGLTLIDSTLELARQAVEHGLRQGWNRQPIVDVPMIDHPG</sequence>
<evidence type="ECO:0000256" key="2">
    <source>
        <dbReference type="ARBA" id="ARBA00023235"/>
    </source>
</evidence>
<dbReference type="InterPro" id="IPR015942">
    <property type="entry name" value="Asp/Glu/hydantoin_racemase"/>
</dbReference>
<dbReference type="NCBIfam" id="TIGR00035">
    <property type="entry name" value="asp_race"/>
    <property type="match status" value="1"/>
</dbReference>
<gene>
    <name evidence="3" type="ORF">D779_2040</name>
</gene>
<dbReference type="GO" id="GO:0047661">
    <property type="term" value="F:amino-acid racemase activity"/>
    <property type="evidence" value="ECO:0007669"/>
    <property type="project" value="InterPro"/>
</dbReference>